<comment type="caution">
    <text evidence="1">The sequence shown here is derived from an EMBL/GenBank/DDBJ whole genome shotgun (WGS) entry which is preliminary data.</text>
</comment>
<dbReference type="EMBL" id="QTSX02002844">
    <property type="protein sequence ID" value="KAJ9074894.1"/>
    <property type="molecule type" value="Genomic_DNA"/>
</dbReference>
<keyword evidence="2" id="KW-1185">Reference proteome</keyword>
<accession>A0ACC2TJW6</accession>
<dbReference type="Proteomes" id="UP001165960">
    <property type="component" value="Unassembled WGS sequence"/>
</dbReference>
<organism evidence="1 2">
    <name type="scientific">Entomophthora muscae</name>
    <dbReference type="NCBI Taxonomy" id="34485"/>
    <lineage>
        <taxon>Eukaryota</taxon>
        <taxon>Fungi</taxon>
        <taxon>Fungi incertae sedis</taxon>
        <taxon>Zoopagomycota</taxon>
        <taxon>Entomophthoromycotina</taxon>
        <taxon>Entomophthoromycetes</taxon>
        <taxon>Entomophthorales</taxon>
        <taxon>Entomophthoraceae</taxon>
        <taxon>Entomophthora</taxon>
    </lineage>
</organism>
<name>A0ACC2TJW6_9FUNG</name>
<evidence type="ECO:0000313" key="2">
    <source>
        <dbReference type="Proteomes" id="UP001165960"/>
    </source>
</evidence>
<sequence length="53" mass="5978">MELTVTIWVSKRMVQLWMYGKVASVQVLTNFAGNQWDGAEDSPYDPANESTLV</sequence>
<reference evidence="1" key="1">
    <citation type="submission" date="2022-04" db="EMBL/GenBank/DDBJ databases">
        <title>Genome of the entomopathogenic fungus Entomophthora muscae.</title>
        <authorList>
            <person name="Elya C."/>
            <person name="Lovett B.R."/>
            <person name="Lee E."/>
            <person name="Macias A.M."/>
            <person name="Hajek A.E."/>
            <person name="De Bivort B.L."/>
            <person name="Kasson M.T."/>
            <person name="De Fine Licht H.H."/>
            <person name="Stajich J.E."/>
        </authorList>
    </citation>
    <scope>NUCLEOTIDE SEQUENCE</scope>
    <source>
        <strain evidence="1">Berkeley</strain>
    </source>
</reference>
<protein>
    <submittedName>
        <fullName evidence="1">Uncharacterized protein</fullName>
    </submittedName>
</protein>
<gene>
    <name evidence="1" type="ORF">DSO57_1001881</name>
</gene>
<proteinExistence type="predicted"/>
<evidence type="ECO:0000313" key="1">
    <source>
        <dbReference type="EMBL" id="KAJ9074894.1"/>
    </source>
</evidence>